<dbReference type="GO" id="GO:0003677">
    <property type="term" value="F:DNA binding"/>
    <property type="evidence" value="ECO:0007669"/>
    <property type="project" value="UniProtKB-KW"/>
</dbReference>
<dbReference type="EMBL" id="CP059066">
    <property type="protein sequence ID" value="QSQ08129.1"/>
    <property type="molecule type" value="Genomic_DNA"/>
</dbReference>
<dbReference type="GO" id="GO:0045892">
    <property type="term" value="P:negative regulation of DNA-templated transcription"/>
    <property type="evidence" value="ECO:0007669"/>
    <property type="project" value="TreeGrafter"/>
</dbReference>
<dbReference type="PANTHER" id="PTHR30136">
    <property type="entry name" value="HELIX-TURN-HELIX TRANSCRIPTIONAL REGULATOR, ICLR FAMILY"/>
    <property type="match status" value="1"/>
</dbReference>
<keyword evidence="1" id="KW-0805">Transcription regulation</keyword>
<feature type="domain" description="HTH iclR-type" evidence="4">
    <location>
        <begin position="12"/>
        <end position="73"/>
    </location>
</feature>
<dbReference type="Pfam" id="PF01614">
    <property type="entry name" value="IclR_C"/>
    <property type="match status" value="1"/>
</dbReference>
<dbReference type="Gene3D" id="3.30.450.40">
    <property type="match status" value="1"/>
</dbReference>
<dbReference type="GO" id="GO:0003700">
    <property type="term" value="F:DNA-binding transcription factor activity"/>
    <property type="evidence" value="ECO:0007669"/>
    <property type="project" value="TreeGrafter"/>
</dbReference>
<reference evidence="6" key="1">
    <citation type="submission" date="2020-07" db="EMBL/GenBank/DDBJ databases">
        <title>Koleobacter methoxysyntrophicus gen. nov., sp. nov., a novel anaerobic bacterium isolated from deep subsurface oil field and proposal of Koleobacterales ord. nov. in the phylum Firmicutes.</title>
        <authorList>
            <person name="Sakamoto S."/>
            <person name="Tamaki H."/>
        </authorList>
    </citation>
    <scope>NUCLEOTIDE SEQUENCE</scope>
    <source>
        <strain evidence="6">NRmbB1</strain>
    </source>
</reference>
<dbReference type="InterPro" id="IPR036390">
    <property type="entry name" value="WH_DNA-bd_sf"/>
</dbReference>
<evidence type="ECO:0000256" key="3">
    <source>
        <dbReference type="ARBA" id="ARBA00023163"/>
    </source>
</evidence>
<dbReference type="InterPro" id="IPR014757">
    <property type="entry name" value="Tscrpt_reg_IclR_C"/>
</dbReference>
<evidence type="ECO:0000256" key="2">
    <source>
        <dbReference type="ARBA" id="ARBA00023125"/>
    </source>
</evidence>
<sequence>MGKLKTGRSNLVQSIIKGLNILELLDREGALSIAEISEGLQLQKSTVHRLVSTLKHKGYVLQDPVTLKYRNSFKLFEMGNNTVERLGLRREAQAFLEELNVKTKETVNLAILDGFHIIYIDKIESPETIRIGLNIGKRLPAYCTGLGKVLLAYLKKEKLNKLLQEHPLKRYTKNTICDKDELIKHLEQVRKQGYSIDNEEYIDGLKCIAAPVMNYKGEVVAAVSIAIPSIRYGDGGQKIQVMIDQLKQTAGNISERLGWNSNVDF</sequence>
<dbReference type="RefSeq" id="WP_206708362.1">
    <property type="nucleotide sequence ID" value="NZ_CP059066.1"/>
</dbReference>
<protein>
    <submittedName>
        <fullName evidence="6">Pectin degradation repressor protein KdgR</fullName>
    </submittedName>
</protein>
<evidence type="ECO:0000313" key="6">
    <source>
        <dbReference type="EMBL" id="QSQ08129.1"/>
    </source>
</evidence>
<dbReference type="InterPro" id="IPR029016">
    <property type="entry name" value="GAF-like_dom_sf"/>
</dbReference>
<evidence type="ECO:0000259" key="5">
    <source>
        <dbReference type="PROSITE" id="PS51078"/>
    </source>
</evidence>
<dbReference type="Gene3D" id="1.10.10.10">
    <property type="entry name" value="Winged helix-like DNA-binding domain superfamily/Winged helix DNA-binding domain"/>
    <property type="match status" value="1"/>
</dbReference>
<dbReference type="Pfam" id="PF09339">
    <property type="entry name" value="HTH_IclR"/>
    <property type="match status" value="1"/>
</dbReference>
<proteinExistence type="predicted"/>
<keyword evidence="2" id="KW-0238">DNA-binding</keyword>
<dbReference type="InterPro" id="IPR011991">
    <property type="entry name" value="ArsR-like_HTH"/>
</dbReference>
<dbReference type="InterPro" id="IPR036388">
    <property type="entry name" value="WH-like_DNA-bd_sf"/>
</dbReference>
<dbReference type="AlphaFoldDB" id="A0A8A0RKS6"/>
<keyword evidence="7" id="KW-1185">Reference proteome</keyword>
<dbReference type="SMART" id="SM00346">
    <property type="entry name" value="HTH_ICLR"/>
    <property type="match status" value="1"/>
</dbReference>
<dbReference type="PANTHER" id="PTHR30136:SF35">
    <property type="entry name" value="HTH-TYPE TRANSCRIPTIONAL REGULATOR RV1719"/>
    <property type="match status" value="1"/>
</dbReference>
<gene>
    <name evidence="6" type="primary">kdgR_1</name>
    <name evidence="6" type="ORF">H0A61_00449</name>
</gene>
<dbReference type="PROSITE" id="PS51078">
    <property type="entry name" value="ICLR_ED"/>
    <property type="match status" value="1"/>
</dbReference>
<dbReference type="KEGG" id="kme:H0A61_00449"/>
<organism evidence="6 7">
    <name type="scientific">Koleobacter methoxysyntrophicus</name>
    <dbReference type="NCBI Taxonomy" id="2751313"/>
    <lineage>
        <taxon>Bacteria</taxon>
        <taxon>Bacillati</taxon>
        <taxon>Bacillota</taxon>
        <taxon>Clostridia</taxon>
        <taxon>Koleobacterales</taxon>
        <taxon>Koleobacteraceae</taxon>
        <taxon>Koleobacter</taxon>
    </lineage>
</organism>
<dbReference type="PROSITE" id="PS51077">
    <property type="entry name" value="HTH_ICLR"/>
    <property type="match status" value="1"/>
</dbReference>
<dbReference type="CDD" id="cd00090">
    <property type="entry name" value="HTH_ARSR"/>
    <property type="match status" value="1"/>
</dbReference>
<dbReference type="Proteomes" id="UP000662904">
    <property type="component" value="Chromosome"/>
</dbReference>
<accession>A0A8A0RKS6</accession>
<evidence type="ECO:0000256" key="1">
    <source>
        <dbReference type="ARBA" id="ARBA00023015"/>
    </source>
</evidence>
<dbReference type="InterPro" id="IPR050707">
    <property type="entry name" value="HTH_MetabolicPath_Reg"/>
</dbReference>
<keyword evidence="3" id="KW-0804">Transcription</keyword>
<dbReference type="SUPFAM" id="SSF55781">
    <property type="entry name" value="GAF domain-like"/>
    <property type="match status" value="1"/>
</dbReference>
<feature type="domain" description="IclR-ED" evidence="5">
    <location>
        <begin position="74"/>
        <end position="259"/>
    </location>
</feature>
<dbReference type="SUPFAM" id="SSF46785">
    <property type="entry name" value="Winged helix' DNA-binding domain"/>
    <property type="match status" value="1"/>
</dbReference>
<evidence type="ECO:0000259" key="4">
    <source>
        <dbReference type="PROSITE" id="PS51077"/>
    </source>
</evidence>
<evidence type="ECO:0000313" key="7">
    <source>
        <dbReference type="Proteomes" id="UP000662904"/>
    </source>
</evidence>
<dbReference type="InterPro" id="IPR005471">
    <property type="entry name" value="Tscrpt_reg_IclR_N"/>
</dbReference>
<name>A0A8A0RKS6_9FIRM</name>